<evidence type="ECO:0000256" key="7">
    <source>
        <dbReference type="ARBA" id="ARBA00023180"/>
    </source>
</evidence>
<dbReference type="GO" id="GO:0016020">
    <property type="term" value="C:membrane"/>
    <property type="evidence" value="ECO:0007669"/>
    <property type="project" value="UniProtKB-SubCell"/>
</dbReference>
<feature type="domain" description="FAM171 C-terminal" evidence="11">
    <location>
        <begin position="389"/>
        <end position="769"/>
    </location>
</feature>
<comment type="similarity">
    <text evidence="2">Belongs to the FAM171 family.</text>
</comment>
<dbReference type="PANTHER" id="PTHR31626:SF3">
    <property type="entry name" value="PROTEIN FAM171A2"/>
    <property type="match status" value="1"/>
</dbReference>
<evidence type="ECO:0000313" key="13">
    <source>
        <dbReference type="Proteomes" id="UP001221898"/>
    </source>
</evidence>
<feature type="transmembrane region" description="Helical" evidence="9">
    <location>
        <begin position="20"/>
        <end position="37"/>
    </location>
</feature>
<feature type="transmembrane region" description="Helical" evidence="9">
    <location>
        <begin position="286"/>
        <end position="304"/>
    </location>
</feature>
<name>A0AAD7SKH9_9TELE</name>
<feature type="compositionally biased region" description="Basic and acidic residues" evidence="8">
    <location>
        <begin position="687"/>
        <end position="698"/>
    </location>
</feature>
<proteinExistence type="inferred from homology"/>
<evidence type="ECO:0000256" key="8">
    <source>
        <dbReference type="SAM" id="MobiDB-lite"/>
    </source>
</evidence>
<accession>A0AAD7SKH9</accession>
<keyword evidence="6 9" id="KW-0472">Membrane</keyword>
<reference evidence="12" key="1">
    <citation type="journal article" date="2023" name="Science">
        <title>Genome structures resolve the early diversification of teleost fishes.</title>
        <authorList>
            <person name="Parey E."/>
            <person name="Louis A."/>
            <person name="Montfort J."/>
            <person name="Bouchez O."/>
            <person name="Roques C."/>
            <person name="Iampietro C."/>
            <person name="Lluch J."/>
            <person name="Castinel A."/>
            <person name="Donnadieu C."/>
            <person name="Desvignes T."/>
            <person name="Floi Bucao C."/>
            <person name="Jouanno E."/>
            <person name="Wen M."/>
            <person name="Mejri S."/>
            <person name="Dirks R."/>
            <person name="Jansen H."/>
            <person name="Henkel C."/>
            <person name="Chen W.J."/>
            <person name="Zahm M."/>
            <person name="Cabau C."/>
            <person name="Klopp C."/>
            <person name="Thompson A.W."/>
            <person name="Robinson-Rechavi M."/>
            <person name="Braasch I."/>
            <person name="Lecointre G."/>
            <person name="Bobe J."/>
            <person name="Postlethwait J.H."/>
            <person name="Berthelot C."/>
            <person name="Roest Crollius H."/>
            <person name="Guiguen Y."/>
        </authorList>
    </citation>
    <scope>NUCLEOTIDE SEQUENCE</scope>
    <source>
        <strain evidence="12">NC1722</strain>
    </source>
</reference>
<feature type="region of interest" description="Disordered" evidence="8">
    <location>
        <begin position="677"/>
        <end position="819"/>
    </location>
</feature>
<evidence type="ECO:0000259" key="11">
    <source>
        <dbReference type="Pfam" id="PF20771"/>
    </source>
</evidence>
<feature type="domain" description="FAM171 N-terminal" evidence="10">
    <location>
        <begin position="49"/>
        <end position="304"/>
    </location>
</feature>
<comment type="caution">
    <text evidence="12">The sequence shown here is derived from an EMBL/GenBank/DDBJ whole genome shotgun (WGS) entry which is preliminary data.</text>
</comment>
<dbReference type="Proteomes" id="UP001221898">
    <property type="component" value="Unassembled WGS sequence"/>
</dbReference>
<feature type="region of interest" description="Disordered" evidence="8">
    <location>
        <begin position="417"/>
        <end position="507"/>
    </location>
</feature>
<dbReference type="AlphaFoldDB" id="A0AAD7SKH9"/>
<organism evidence="12 13">
    <name type="scientific">Aldrovandia affinis</name>
    <dbReference type="NCBI Taxonomy" id="143900"/>
    <lineage>
        <taxon>Eukaryota</taxon>
        <taxon>Metazoa</taxon>
        <taxon>Chordata</taxon>
        <taxon>Craniata</taxon>
        <taxon>Vertebrata</taxon>
        <taxon>Euteleostomi</taxon>
        <taxon>Actinopterygii</taxon>
        <taxon>Neopterygii</taxon>
        <taxon>Teleostei</taxon>
        <taxon>Notacanthiformes</taxon>
        <taxon>Halosauridae</taxon>
        <taxon>Aldrovandia</taxon>
    </lineage>
</organism>
<dbReference type="Pfam" id="PF10577">
    <property type="entry name" value="FAM171A1-2-B_N"/>
    <property type="match status" value="1"/>
</dbReference>
<dbReference type="InterPro" id="IPR049175">
    <property type="entry name" value="FAM171_C"/>
</dbReference>
<gene>
    <name evidence="12" type="ORF">AAFF_G00340690</name>
</gene>
<keyword evidence="5 9" id="KW-1133">Transmembrane helix</keyword>
<keyword evidence="3 9" id="KW-0812">Transmembrane</keyword>
<keyword evidence="13" id="KW-1185">Reference proteome</keyword>
<evidence type="ECO:0000256" key="6">
    <source>
        <dbReference type="ARBA" id="ARBA00023136"/>
    </source>
</evidence>
<evidence type="ECO:0000259" key="10">
    <source>
        <dbReference type="Pfam" id="PF10577"/>
    </source>
</evidence>
<evidence type="ECO:0008006" key="14">
    <source>
        <dbReference type="Google" id="ProtNLM"/>
    </source>
</evidence>
<feature type="compositionally biased region" description="Low complexity" evidence="8">
    <location>
        <begin position="579"/>
        <end position="598"/>
    </location>
</feature>
<feature type="transmembrane region" description="Helical" evidence="9">
    <location>
        <begin position="324"/>
        <end position="348"/>
    </location>
</feature>
<comment type="subcellular location">
    <subcellularLocation>
        <location evidence="1">Membrane</location>
        <topology evidence="1">Single-pass type I membrane protein</topology>
    </subcellularLocation>
</comment>
<feature type="region of interest" description="Disordered" evidence="8">
    <location>
        <begin position="572"/>
        <end position="621"/>
    </location>
</feature>
<evidence type="ECO:0000256" key="9">
    <source>
        <dbReference type="SAM" id="Phobius"/>
    </source>
</evidence>
<evidence type="ECO:0000256" key="2">
    <source>
        <dbReference type="ARBA" id="ARBA00006818"/>
    </source>
</evidence>
<evidence type="ECO:0000256" key="4">
    <source>
        <dbReference type="ARBA" id="ARBA00022729"/>
    </source>
</evidence>
<evidence type="ECO:0000313" key="12">
    <source>
        <dbReference type="EMBL" id="KAJ8404296.1"/>
    </source>
</evidence>
<feature type="compositionally biased region" description="Low complexity" evidence="8">
    <location>
        <begin position="774"/>
        <end position="783"/>
    </location>
</feature>
<evidence type="ECO:0000256" key="3">
    <source>
        <dbReference type="ARBA" id="ARBA00022692"/>
    </source>
</evidence>
<dbReference type="InterPro" id="IPR048530">
    <property type="entry name" value="FAM171_N"/>
</dbReference>
<dbReference type="InterPro" id="IPR018890">
    <property type="entry name" value="FAM171"/>
</dbReference>
<feature type="compositionally biased region" description="Basic and acidic residues" evidence="8">
    <location>
        <begin position="443"/>
        <end position="453"/>
    </location>
</feature>
<feature type="compositionally biased region" description="Basic and acidic residues" evidence="8">
    <location>
        <begin position="704"/>
        <end position="715"/>
    </location>
</feature>
<keyword evidence="7" id="KW-0325">Glycoprotein</keyword>
<evidence type="ECO:0000256" key="5">
    <source>
        <dbReference type="ARBA" id="ARBA00022989"/>
    </source>
</evidence>
<sequence length="819" mass="88973">MNGYLAGNGDVAIRMPPLHISRFLLFFLFFGNVWKVLPKSIPDQGPLEVLIRVQVFDNSDLSPLTDAVIEVHGNQSSSSSGKAGSDGIVTAALLYRPGTWVIITASKQGYVTNSAPWHASRIPLYAAVSLYLLPQRPATLILYEDVVQVLLGSPGSRNQPWVQFQRKAVGMALNSTYAEVTATLTSAKSQYEIGGFPYPLGQESANSTGGDGGWVDLTAVAAVSTHLFDHNGTAIKVSDPVYVSIPLPSDTPVRAATSVPVWRFEAKTGLWVRNGTGYIKKEGTQMIWSFVASQLGYWLAAFPSASGMGLNPTGLRDITTYHTIFLLTILGSMALLVLVLLCLLLYYCRRRCLKPRQQHRKLHISSTLDGLKRDQGTSTSHLNLISGGHAEAASSDGDMDAVKSELSARDDFFRHVPAHKSRHGKVNAGTYTRRGESFPMKARNADKGGDGRRHGNAANNAASDNQGYSSDPPSPPLLFAGHYQDGKPPEYSASQPADHMARPTSLNTQPGQLIFCSSMDQMKESMYRSVVPTLVIPAHYMRLSSDFSAVEQALEQQQQQQQDMEGMQVSMTLPRQRDPQQPGGQPGQQQQQRQQAGQPDEDPEGRGWGPHPSSGGPVRIPVLFDDSTMAQMSGELQALTEKKLLELGVKPHPRAWFVSLDGRSNSLVRHSYIELGNERTGMGGDGGDGRLSRTDPRDGRRKLAKAERAAGERKAAAGKAYSKLACVDDTEPPGAGGDSEGRAGACSPEDNSLTPLLDEGQGPGGHLPPPGPQSQPGQQLPEQQQRDAARLGHQPRGRRERPRRQGRRRREQEEPLAEA</sequence>
<evidence type="ECO:0000256" key="1">
    <source>
        <dbReference type="ARBA" id="ARBA00004479"/>
    </source>
</evidence>
<dbReference type="Pfam" id="PF20771">
    <property type="entry name" value="FAM171A1-2-B_C"/>
    <property type="match status" value="1"/>
</dbReference>
<feature type="compositionally biased region" description="Basic residues" evidence="8">
    <location>
        <begin position="793"/>
        <end position="809"/>
    </location>
</feature>
<keyword evidence="4" id="KW-0732">Signal</keyword>
<dbReference type="EMBL" id="JAINUG010000054">
    <property type="protein sequence ID" value="KAJ8404296.1"/>
    <property type="molecule type" value="Genomic_DNA"/>
</dbReference>
<protein>
    <recommendedName>
        <fullName evidence="14">Protein FAM171A2</fullName>
    </recommendedName>
</protein>
<dbReference type="PANTHER" id="PTHR31626">
    <property type="entry name" value="SUSHI DOMAIN-CONTAINING PROTEIN"/>
    <property type="match status" value="1"/>
</dbReference>